<comment type="caution">
    <text evidence="7">The sequence shown here is derived from an EMBL/GenBank/DDBJ whole genome shotgun (WGS) entry which is preliminary data.</text>
</comment>
<dbReference type="AlphaFoldDB" id="A0A7C3Z3F6"/>
<accession>A0A7C3Z3F6</accession>
<dbReference type="NCBIfam" id="TIGR00496">
    <property type="entry name" value="frr"/>
    <property type="match status" value="1"/>
</dbReference>
<dbReference type="PANTHER" id="PTHR20982">
    <property type="entry name" value="RIBOSOME RECYCLING FACTOR"/>
    <property type="match status" value="1"/>
</dbReference>
<keyword evidence="3 5" id="KW-0963">Cytoplasm</keyword>
<evidence type="ECO:0000256" key="4">
    <source>
        <dbReference type="ARBA" id="ARBA00022917"/>
    </source>
</evidence>
<dbReference type="FunFam" id="1.10.132.20:FF:000001">
    <property type="entry name" value="Ribosome-recycling factor"/>
    <property type="match status" value="1"/>
</dbReference>
<evidence type="ECO:0000256" key="1">
    <source>
        <dbReference type="ARBA" id="ARBA00004496"/>
    </source>
</evidence>
<dbReference type="GO" id="GO:0005737">
    <property type="term" value="C:cytoplasm"/>
    <property type="evidence" value="ECO:0007669"/>
    <property type="project" value="UniProtKB-SubCell"/>
</dbReference>
<evidence type="ECO:0000313" key="7">
    <source>
        <dbReference type="EMBL" id="HGE99518.1"/>
    </source>
</evidence>
<dbReference type="InterPro" id="IPR023584">
    <property type="entry name" value="Ribosome_recyc_fac_dom"/>
</dbReference>
<dbReference type="Gene3D" id="1.10.132.20">
    <property type="entry name" value="Ribosome-recycling factor"/>
    <property type="match status" value="1"/>
</dbReference>
<dbReference type="FunFam" id="3.30.1360.40:FF:000001">
    <property type="entry name" value="Ribosome-recycling factor"/>
    <property type="match status" value="1"/>
</dbReference>
<dbReference type="Pfam" id="PF01765">
    <property type="entry name" value="RRF"/>
    <property type="match status" value="1"/>
</dbReference>
<dbReference type="GO" id="GO:0006415">
    <property type="term" value="P:translational termination"/>
    <property type="evidence" value="ECO:0007669"/>
    <property type="project" value="UniProtKB-UniRule"/>
</dbReference>
<sequence>MLEALYKETREKMQKSLDLLATEFSRIRTSRANPALLDGIKVNYYNALVPLKQIASIVAPEPKLLVIQPWDKNAIPEIEKAIQKAELGLNPQVEANVIRIPIPPLTEERRKELVKLISRLAEETRVAIRNIRRDANETIKRMEKNKEISEDDSKVAMKKIQEITDESIRSVDELVKKKEKEILEI</sequence>
<organism evidence="7">
    <name type="scientific">candidate division WOR-3 bacterium</name>
    <dbReference type="NCBI Taxonomy" id="2052148"/>
    <lineage>
        <taxon>Bacteria</taxon>
        <taxon>Bacteria division WOR-3</taxon>
    </lineage>
</organism>
<comment type="function">
    <text evidence="5">Responsible for the release of ribosomes from messenger RNA at the termination of protein biosynthesis. May increase the efficiency of translation by recycling ribosomes from one round of translation to another.</text>
</comment>
<dbReference type="Gene3D" id="3.30.1360.40">
    <property type="match status" value="1"/>
</dbReference>
<dbReference type="GO" id="GO:0043023">
    <property type="term" value="F:ribosomal large subunit binding"/>
    <property type="evidence" value="ECO:0007669"/>
    <property type="project" value="TreeGrafter"/>
</dbReference>
<evidence type="ECO:0000256" key="5">
    <source>
        <dbReference type="HAMAP-Rule" id="MF_00040"/>
    </source>
</evidence>
<protein>
    <recommendedName>
        <fullName evidence="5">Ribosome-recycling factor</fullName>
        <shortName evidence="5">RRF</shortName>
    </recommendedName>
    <alternativeName>
        <fullName evidence="5">Ribosome-releasing factor</fullName>
    </alternativeName>
</protein>
<proteinExistence type="inferred from homology"/>
<feature type="domain" description="Ribosome recycling factor" evidence="6">
    <location>
        <begin position="21"/>
        <end position="183"/>
    </location>
</feature>
<dbReference type="CDD" id="cd00520">
    <property type="entry name" value="RRF"/>
    <property type="match status" value="1"/>
</dbReference>
<dbReference type="EMBL" id="DTMQ01000038">
    <property type="protein sequence ID" value="HGE99518.1"/>
    <property type="molecule type" value="Genomic_DNA"/>
</dbReference>
<comment type="subcellular location">
    <subcellularLocation>
        <location evidence="1 5">Cytoplasm</location>
    </subcellularLocation>
</comment>
<dbReference type="InterPro" id="IPR036191">
    <property type="entry name" value="RRF_sf"/>
</dbReference>
<name>A0A7C3Z3F6_UNCW3</name>
<comment type="similarity">
    <text evidence="2 5">Belongs to the RRF family.</text>
</comment>
<dbReference type="HAMAP" id="MF_00040">
    <property type="entry name" value="RRF"/>
    <property type="match status" value="1"/>
</dbReference>
<dbReference type="SUPFAM" id="SSF55194">
    <property type="entry name" value="Ribosome recycling factor, RRF"/>
    <property type="match status" value="1"/>
</dbReference>
<reference evidence="7" key="1">
    <citation type="journal article" date="2020" name="mSystems">
        <title>Genome- and Community-Level Interaction Insights into Carbon Utilization and Element Cycling Functions of Hydrothermarchaeota in Hydrothermal Sediment.</title>
        <authorList>
            <person name="Zhou Z."/>
            <person name="Liu Y."/>
            <person name="Xu W."/>
            <person name="Pan J."/>
            <person name="Luo Z.H."/>
            <person name="Li M."/>
        </authorList>
    </citation>
    <scope>NUCLEOTIDE SEQUENCE [LARGE SCALE GENOMIC DNA]</scope>
    <source>
        <strain evidence="7">SpSt-906</strain>
    </source>
</reference>
<dbReference type="PANTHER" id="PTHR20982:SF3">
    <property type="entry name" value="MITOCHONDRIAL RIBOSOME RECYCLING FACTOR PSEUDO 1"/>
    <property type="match status" value="1"/>
</dbReference>
<evidence type="ECO:0000256" key="2">
    <source>
        <dbReference type="ARBA" id="ARBA00005912"/>
    </source>
</evidence>
<evidence type="ECO:0000259" key="6">
    <source>
        <dbReference type="Pfam" id="PF01765"/>
    </source>
</evidence>
<dbReference type="InterPro" id="IPR002661">
    <property type="entry name" value="Ribosome_recyc_fac"/>
</dbReference>
<evidence type="ECO:0000256" key="3">
    <source>
        <dbReference type="ARBA" id="ARBA00022490"/>
    </source>
</evidence>
<gene>
    <name evidence="5" type="primary">frr</name>
    <name evidence="7" type="ORF">ENX07_05560</name>
</gene>
<keyword evidence="4 5" id="KW-0648">Protein biosynthesis</keyword>